<dbReference type="InterPro" id="IPR012135">
    <property type="entry name" value="Dihydroorotate_DH_1_2"/>
</dbReference>
<dbReference type="GO" id="GO:0016020">
    <property type="term" value="C:membrane"/>
    <property type="evidence" value="ECO:0007669"/>
    <property type="project" value="UniProtKB-SubCell"/>
</dbReference>
<dbReference type="PANTHER" id="PTHR48109:SF4">
    <property type="entry name" value="DIHYDROOROTATE DEHYDROGENASE (QUINONE), MITOCHONDRIAL"/>
    <property type="match status" value="1"/>
</dbReference>
<evidence type="ECO:0000256" key="7">
    <source>
        <dbReference type="ARBA" id="ARBA00018366"/>
    </source>
</evidence>
<evidence type="ECO:0000256" key="14">
    <source>
        <dbReference type="NCBIfam" id="TIGR01036"/>
    </source>
</evidence>
<dbReference type="CDD" id="cd04738">
    <property type="entry name" value="DHOD_2_like"/>
    <property type="match status" value="1"/>
</dbReference>
<evidence type="ECO:0000256" key="3">
    <source>
        <dbReference type="ARBA" id="ARBA00004370"/>
    </source>
</evidence>
<dbReference type="PIRSF" id="PIRSF000164">
    <property type="entry name" value="DHO_oxidase"/>
    <property type="match status" value="1"/>
</dbReference>
<proteinExistence type="inferred from homology"/>
<evidence type="ECO:0000256" key="5">
    <source>
        <dbReference type="ARBA" id="ARBA00005359"/>
    </source>
</evidence>
<dbReference type="GO" id="GO:0044205">
    <property type="term" value="P:'de novo' UMP biosynthetic process"/>
    <property type="evidence" value="ECO:0007669"/>
    <property type="project" value="UniProtKB-UniPathway"/>
</dbReference>
<keyword evidence="10" id="KW-0665">Pyrimidine biosynthesis</keyword>
<dbReference type="SUPFAM" id="SSF51395">
    <property type="entry name" value="FMN-linked oxidoreductases"/>
    <property type="match status" value="1"/>
</dbReference>
<evidence type="ECO:0000256" key="11">
    <source>
        <dbReference type="ARBA" id="ARBA00023002"/>
    </source>
</evidence>
<dbReference type="Pfam" id="PF01180">
    <property type="entry name" value="DHO_dh"/>
    <property type="match status" value="1"/>
</dbReference>
<protein>
    <recommendedName>
        <fullName evidence="7 14">Dihydroorotate dehydrogenase (quinone)</fullName>
        <ecNumber evidence="6 14">1.3.5.2</ecNumber>
    </recommendedName>
</protein>
<comment type="similarity">
    <text evidence="5">Belongs to the dihydroorotate dehydrogenase family. Type 2 subfamily.</text>
</comment>
<dbReference type="InterPro" id="IPR001295">
    <property type="entry name" value="Dihydroorotate_DH_CS"/>
</dbReference>
<evidence type="ECO:0000256" key="2">
    <source>
        <dbReference type="ARBA" id="ARBA00003125"/>
    </source>
</evidence>
<name>A0A059GAC9_9PROT</name>
<dbReference type="EMBL" id="ARYL01000005">
    <property type="protein sequence ID" value="KDA03530.1"/>
    <property type="molecule type" value="Genomic_DNA"/>
</dbReference>
<comment type="function">
    <text evidence="2">Catalyzes the conversion of dihydroorotate to orotate with quinone as electron acceptor.</text>
</comment>
<dbReference type="NCBIfam" id="NF003645">
    <property type="entry name" value="PRK05286.1-2"/>
    <property type="match status" value="1"/>
</dbReference>
<dbReference type="Gene3D" id="3.20.20.70">
    <property type="entry name" value="Aldolase class I"/>
    <property type="match status" value="1"/>
</dbReference>
<dbReference type="OrthoDB" id="9802377at2"/>
<comment type="subcellular location">
    <subcellularLocation>
        <location evidence="3">Membrane</location>
    </subcellularLocation>
</comment>
<evidence type="ECO:0000256" key="6">
    <source>
        <dbReference type="ARBA" id="ARBA00012791"/>
    </source>
</evidence>
<reference evidence="16 17" key="1">
    <citation type="journal article" date="2014" name="Antonie Van Leeuwenhoek">
        <title>Hyphomonas beringensis sp. nov. and Hyphomonas chukchiensis sp. nov., isolated from surface seawater of the Bering Sea and Chukchi Sea.</title>
        <authorList>
            <person name="Li C."/>
            <person name="Lai Q."/>
            <person name="Li G."/>
            <person name="Dong C."/>
            <person name="Wang J."/>
            <person name="Liao Y."/>
            <person name="Shao Z."/>
        </authorList>
    </citation>
    <scope>NUCLEOTIDE SEQUENCE [LARGE SCALE GENOMIC DNA]</scope>
    <source>
        <strain evidence="16 17">SCH89</strain>
    </source>
</reference>
<dbReference type="eggNOG" id="COG0167">
    <property type="taxonomic scope" value="Bacteria"/>
</dbReference>
<comment type="caution">
    <text evidence="16">The sequence shown here is derived from an EMBL/GenBank/DDBJ whole genome shotgun (WGS) entry which is preliminary data.</text>
</comment>
<feature type="domain" description="Dihydroorotate dehydrogenase catalytic" evidence="15">
    <location>
        <begin position="51"/>
        <end position="333"/>
    </location>
</feature>
<keyword evidence="9" id="KW-0288">FMN</keyword>
<dbReference type="PANTHER" id="PTHR48109">
    <property type="entry name" value="DIHYDROOROTATE DEHYDROGENASE (QUINONE), MITOCHONDRIAL-RELATED"/>
    <property type="match status" value="1"/>
</dbReference>
<accession>A0A059GAC9</accession>
<evidence type="ECO:0000256" key="8">
    <source>
        <dbReference type="ARBA" id="ARBA00022630"/>
    </source>
</evidence>
<dbReference type="GO" id="GO:0106430">
    <property type="term" value="F:dihydroorotate dehydrogenase (quinone) activity"/>
    <property type="evidence" value="ECO:0007669"/>
    <property type="project" value="UniProtKB-EC"/>
</dbReference>
<keyword evidence="17" id="KW-1185">Reference proteome</keyword>
<dbReference type="AlphaFoldDB" id="A0A059GAC9"/>
<evidence type="ECO:0000256" key="4">
    <source>
        <dbReference type="ARBA" id="ARBA00005161"/>
    </source>
</evidence>
<keyword evidence="11" id="KW-0560">Oxidoreductase</keyword>
<dbReference type="PROSITE" id="PS00912">
    <property type="entry name" value="DHODEHASE_2"/>
    <property type="match status" value="1"/>
</dbReference>
<dbReference type="STRING" id="1280953.HOC_05234"/>
<dbReference type="GO" id="GO:0006207">
    <property type="term" value="P:'de novo' pyrimidine nucleobase biosynthetic process"/>
    <property type="evidence" value="ECO:0007669"/>
    <property type="project" value="UniProtKB-UniRule"/>
</dbReference>
<keyword evidence="8" id="KW-0285">Flavoprotein</keyword>
<evidence type="ECO:0000259" key="15">
    <source>
        <dbReference type="Pfam" id="PF01180"/>
    </source>
</evidence>
<comment type="pathway">
    <text evidence="4">Pyrimidine metabolism; UMP biosynthesis via de novo pathway; orotate from (S)-dihydroorotate (quinone route): step 1/1.</text>
</comment>
<evidence type="ECO:0000256" key="1">
    <source>
        <dbReference type="ARBA" id="ARBA00001917"/>
    </source>
</evidence>
<sequence length="350" mass="36278">MGLTDIGVAAVKLLPPEAAHTATIKALEKGLGVPLKAPAIDPILATTLPKSGLTFAGPVGLAAGFDKNCEVPSSVARFGFGFIECGTVTPLPQPGNPKPRLFRLSEDKAVINRMGFNNFGLDYFVRRLSKYRAAPPIGANVGANKESADRIADYVRGIEAVAPHANYVTVNISSPNTPGLRGLQDKAALESLLTACGVADRAGKPVFLKVAPDLDAEAIADIVGVVRNQGAWLSGLIVSNTTLARPNSLTSRDKAETGGLSGAPLMAPSTEVLKAFARSLKGEFDLIGAGGIASGADAYAKIRAGAHAVQLYSAMVYEGPGLVSRVHSELAGLLKADGFTRLEQAVGKDL</sequence>
<dbReference type="PATRIC" id="fig|1280953.3.peg.1054"/>
<dbReference type="InterPro" id="IPR005719">
    <property type="entry name" value="Dihydroorotate_DH_2"/>
</dbReference>
<organism evidence="16 17">
    <name type="scientific">Hyphomonas oceanitis SCH89</name>
    <dbReference type="NCBI Taxonomy" id="1280953"/>
    <lineage>
        <taxon>Bacteria</taxon>
        <taxon>Pseudomonadati</taxon>
        <taxon>Pseudomonadota</taxon>
        <taxon>Alphaproteobacteria</taxon>
        <taxon>Hyphomonadales</taxon>
        <taxon>Hyphomonadaceae</taxon>
        <taxon>Hyphomonas</taxon>
    </lineage>
</organism>
<dbReference type="RefSeq" id="WP_035536392.1">
    <property type="nucleotide sequence ID" value="NZ_ARYL01000005.1"/>
</dbReference>
<dbReference type="PROSITE" id="PS00911">
    <property type="entry name" value="DHODEHASE_1"/>
    <property type="match status" value="1"/>
</dbReference>
<dbReference type="NCBIfam" id="NF003652">
    <property type="entry name" value="PRK05286.2-5"/>
    <property type="match status" value="1"/>
</dbReference>
<dbReference type="InterPro" id="IPR013785">
    <property type="entry name" value="Aldolase_TIM"/>
</dbReference>
<comment type="catalytic activity">
    <reaction evidence="13">
        <text>(S)-dihydroorotate + a quinone = orotate + a quinol</text>
        <dbReference type="Rhea" id="RHEA:30187"/>
        <dbReference type="ChEBI" id="CHEBI:24646"/>
        <dbReference type="ChEBI" id="CHEBI:30839"/>
        <dbReference type="ChEBI" id="CHEBI:30864"/>
        <dbReference type="ChEBI" id="CHEBI:132124"/>
        <dbReference type="EC" id="1.3.5.2"/>
    </reaction>
</comment>
<gene>
    <name evidence="16" type="ORF">HOC_05234</name>
</gene>
<dbReference type="GO" id="GO:0005737">
    <property type="term" value="C:cytoplasm"/>
    <property type="evidence" value="ECO:0007669"/>
    <property type="project" value="InterPro"/>
</dbReference>
<evidence type="ECO:0000256" key="10">
    <source>
        <dbReference type="ARBA" id="ARBA00022975"/>
    </source>
</evidence>
<evidence type="ECO:0000256" key="12">
    <source>
        <dbReference type="ARBA" id="ARBA00023136"/>
    </source>
</evidence>
<evidence type="ECO:0000313" key="16">
    <source>
        <dbReference type="EMBL" id="KDA03530.1"/>
    </source>
</evidence>
<dbReference type="Proteomes" id="UP000024942">
    <property type="component" value="Unassembled WGS sequence"/>
</dbReference>
<dbReference type="NCBIfam" id="TIGR01036">
    <property type="entry name" value="pyrD_sub2"/>
    <property type="match status" value="1"/>
</dbReference>
<dbReference type="EC" id="1.3.5.2" evidence="6 14"/>
<evidence type="ECO:0000256" key="13">
    <source>
        <dbReference type="ARBA" id="ARBA00048639"/>
    </source>
</evidence>
<dbReference type="InterPro" id="IPR050074">
    <property type="entry name" value="DHO_dehydrogenase"/>
</dbReference>
<evidence type="ECO:0000313" key="17">
    <source>
        <dbReference type="Proteomes" id="UP000024942"/>
    </source>
</evidence>
<keyword evidence="12" id="KW-0472">Membrane</keyword>
<dbReference type="InterPro" id="IPR005720">
    <property type="entry name" value="Dihydroorotate_DH_cat"/>
</dbReference>
<dbReference type="UniPathway" id="UPA00070">
    <property type="reaction ID" value="UER00946"/>
</dbReference>
<comment type="cofactor">
    <cofactor evidence="1">
        <name>FMN</name>
        <dbReference type="ChEBI" id="CHEBI:58210"/>
    </cofactor>
</comment>
<evidence type="ECO:0000256" key="9">
    <source>
        <dbReference type="ARBA" id="ARBA00022643"/>
    </source>
</evidence>